<dbReference type="InterPro" id="IPR025202">
    <property type="entry name" value="PLD-like_dom"/>
</dbReference>
<evidence type="ECO:0000313" key="3">
    <source>
        <dbReference type="Proteomes" id="UP000325286"/>
    </source>
</evidence>
<dbReference type="InterPro" id="IPR001736">
    <property type="entry name" value="PLipase_D/transphosphatidylase"/>
</dbReference>
<keyword evidence="2" id="KW-0808">Transferase</keyword>
<dbReference type="KEGG" id="rul:UC8_51420"/>
<dbReference type="CDD" id="cd09158">
    <property type="entry name" value="PLDc_EcCLS_like_2"/>
    <property type="match status" value="1"/>
</dbReference>
<dbReference type="SUPFAM" id="SSF56024">
    <property type="entry name" value="Phospholipase D/nuclease"/>
    <property type="match status" value="2"/>
</dbReference>
<dbReference type="PROSITE" id="PS50035">
    <property type="entry name" value="PLD"/>
    <property type="match status" value="2"/>
</dbReference>
<dbReference type="AlphaFoldDB" id="A0A5B9QVN1"/>
<accession>A0A5B9QVN1</accession>
<sequence>MALSFRHLLRTIVFSRVDLRNHRKISIIDGRITYCGSQNCADPEFRVKARYAPWVDIMGRFEGPVVAQNQLLFASDWMLNRPDAALSDFPLHSEALPGGFPAQVFGDGPTERRGATPQLFSTLMATAQQDLLISTPYFVPDSTVLDAIVGAAYRGVNVTLVFPKRNDSWVVAAVSRSYYRRLLEAGVKIYEFNGGLLHSKTLTVDGMVTLLGSTNMDLRSFDLNYENDILLHDPRFTAAVIQRQHDYIAQADAVTLPDVQAWSPLRRLWNNIFATLGPVL</sequence>
<proteinExistence type="predicted"/>
<gene>
    <name evidence="2" type="primary">cls_2</name>
    <name evidence="2" type="ORF">UC8_51420</name>
</gene>
<reference evidence="2 3" key="1">
    <citation type="submission" date="2019-08" db="EMBL/GenBank/DDBJ databases">
        <title>Deep-cultivation of Planctomycetes and their phenomic and genomic characterization uncovers novel biology.</title>
        <authorList>
            <person name="Wiegand S."/>
            <person name="Jogler M."/>
            <person name="Boedeker C."/>
            <person name="Pinto D."/>
            <person name="Vollmers J."/>
            <person name="Rivas-Marin E."/>
            <person name="Kohn T."/>
            <person name="Peeters S.H."/>
            <person name="Heuer A."/>
            <person name="Rast P."/>
            <person name="Oberbeckmann S."/>
            <person name="Bunk B."/>
            <person name="Jeske O."/>
            <person name="Meyerdierks A."/>
            <person name="Storesund J.E."/>
            <person name="Kallscheuer N."/>
            <person name="Luecker S."/>
            <person name="Lage O.M."/>
            <person name="Pohl T."/>
            <person name="Merkel B.J."/>
            <person name="Hornburger P."/>
            <person name="Mueller R.-W."/>
            <person name="Bruemmer F."/>
            <person name="Labrenz M."/>
            <person name="Spormann A.M."/>
            <person name="Op den Camp H."/>
            <person name="Overmann J."/>
            <person name="Amann R."/>
            <person name="Jetten M.S.M."/>
            <person name="Mascher T."/>
            <person name="Medema M.H."/>
            <person name="Devos D.P."/>
            <person name="Kaster A.-K."/>
            <person name="Ovreas L."/>
            <person name="Rohde M."/>
            <person name="Galperin M.Y."/>
            <person name="Jogler C."/>
        </authorList>
    </citation>
    <scope>NUCLEOTIDE SEQUENCE [LARGE SCALE GENOMIC DNA]</scope>
    <source>
        <strain evidence="2 3">UC8</strain>
    </source>
</reference>
<protein>
    <submittedName>
        <fullName evidence="2">Cardiolipin synthase</fullName>
        <ecNumber evidence="2">2.7.8.-</ecNumber>
    </submittedName>
</protein>
<name>A0A5B9QVN1_9BACT</name>
<organism evidence="2 3">
    <name type="scientific">Roseimaritima ulvae</name>
    <dbReference type="NCBI Taxonomy" id="980254"/>
    <lineage>
        <taxon>Bacteria</taxon>
        <taxon>Pseudomonadati</taxon>
        <taxon>Planctomycetota</taxon>
        <taxon>Planctomycetia</taxon>
        <taxon>Pirellulales</taxon>
        <taxon>Pirellulaceae</taxon>
        <taxon>Roseimaritima</taxon>
    </lineage>
</organism>
<dbReference type="RefSeq" id="WP_238388768.1">
    <property type="nucleotide sequence ID" value="NZ_CP042914.1"/>
</dbReference>
<evidence type="ECO:0000259" key="1">
    <source>
        <dbReference type="PROSITE" id="PS50035"/>
    </source>
</evidence>
<dbReference type="SMART" id="SM00155">
    <property type="entry name" value="PLDc"/>
    <property type="match status" value="2"/>
</dbReference>
<feature type="domain" description="PLD phosphodiesterase" evidence="1">
    <location>
        <begin position="193"/>
        <end position="220"/>
    </location>
</feature>
<feature type="domain" description="PLD phosphodiesterase" evidence="1">
    <location>
        <begin position="17"/>
        <end position="44"/>
    </location>
</feature>
<dbReference type="Proteomes" id="UP000325286">
    <property type="component" value="Chromosome"/>
</dbReference>
<evidence type="ECO:0000313" key="2">
    <source>
        <dbReference type="EMBL" id="QEG43098.1"/>
    </source>
</evidence>
<dbReference type="Pfam" id="PF13091">
    <property type="entry name" value="PLDc_2"/>
    <property type="match status" value="1"/>
</dbReference>
<dbReference type="EMBL" id="CP042914">
    <property type="protein sequence ID" value="QEG43098.1"/>
    <property type="molecule type" value="Genomic_DNA"/>
</dbReference>
<dbReference type="EC" id="2.7.8.-" evidence="2"/>
<dbReference type="PANTHER" id="PTHR21248:SF22">
    <property type="entry name" value="PHOSPHOLIPASE D"/>
    <property type="match status" value="1"/>
</dbReference>
<keyword evidence="3" id="KW-1185">Reference proteome</keyword>
<dbReference type="GO" id="GO:0032049">
    <property type="term" value="P:cardiolipin biosynthetic process"/>
    <property type="evidence" value="ECO:0007669"/>
    <property type="project" value="UniProtKB-ARBA"/>
</dbReference>
<dbReference type="GO" id="GO:0030572">
    <property type="term" value="F:phosphatidyltransferase activity"/>
    <property type="evidence" value="ECO:0007669"/>
    <property type="project" value="UniProtKB-ARBA"/>
</dbReference>
<dbReference type="PANTHER" id="PTHR21248">
    <property type="entry name" value="CARDIOLIPIN SYNTHASE"/>
    <property type="match status" value="1"/>
</dbReference>
<dbReference type="Gene3D" id="3.30.870.10">
    <property type="entry name" value="Endonuclease Chain A"/>
    <property type="match status" value="2"/>
</dbReference>